<dbReference type="RefSeq" id="WP_237055272.1">
    <property type="nucleotide sequence ID" value="NZ_JAKJPO010000007.1"/>
</dbReference>
<keyword evidence="1" id="KW-0472">Membrane</keyword>
<feature type="transmembrane region" description="Helical" evidence="1">
    <location>
        <begin position="143"/>
        <end position="163"/>
    </location>
</feature>
<accession>A0ABS9HV33</accession>
<keyword evidence="1" id="KW-0812">Transmembrane</keyword>
<evidence type="ECO:0000256" key="1">
    <source>
        <dbReference type="SAM" id="Phobius"/>
    </source>
</evidence>
<dbReference type="EMBL" id="JAKJPO010000007">
    <property type="protein sequence ID" value="MCF7222568.1"/>
    <property type="molecule type" value="Genomic_DNA"/>
</dbReference>
<evidence type="ECO:0000313" key="3">
    <source>
        <dbReference type="Proteomes" id="UP001430796"/>
    </source>
</evidence>
<dbReference type="PANTHER" id="PTHR34219">
    <property type="entry name" value="IRON-REGULATED INNER MEMBRANE PROTEIN-RELATED"/>
    <property type="match status" value="1"/>
</dbReference>
<feature type="transmembrane region" description="Helical" evidence="1">
    <location>
        <begin position="192"/>
        <end position="211"/>
    </location>
</feature>
<proteinExistence type="predicted"/>
<dbReference type="Pfam" id="PF03929">
    <property type="entry name" value="PepSY_TM"/>
    <property type="match status" value="1"/>
</dbReference>
<sequence length="356" mass="39277">MSGIHPARDLQRRLRAALSWLHLWFGLVLGSVFALVALAGTVLVFHVELLRLQHPHLTRHAPVARAPVLERIADEWGPRGLRSLDLPREALPVWQGYFADGHRGYFSPVDGSLLLTRSHRDDWLLWLHELHVELLGGKAGKEVLGIVGWIALGLLLSGLYLWWPKRRQWRAHLRFHAGPPTRRWLSWHRSSGVILLPLVLLITLTGVGMIYSNGFRDVLTGLLGGANHAAPVAAPTASPPQWRHVLASAAVALPGARVNRVSVPGDDGVIAFRARAEGEWHPVGRSTIHLARDGEVLQVVDATADPAGTRIHQAIYPLHIGAVGGAAMRWLTALAGLMPAFLLVTGFLFWRRRRGK</sequence>
<name>A0ABS9HV33_9GAMM</name>
<organism evidence="2 3">
    <name type="scientific">Marilutibacter chinensis</name>
    <dbReference type="NCBI Taxonomy" id="2912247"/>
    <lineage>
        <taxon>Bacteria</taxon>
        <taxon>Pseudomonadati</taxon>
        <taxon>Pseudomonadota</taxon>
        <taxon>Gammaproteobacteria</taxon>
        <taxon>Lysobacterales</taxon>
        <taxon>Lysobacteraceae</taxon>
        <taxon>Marilutibacter</taxon>
    </lineage>
</organism>
<comment type="caution">
    <text evidence="2">The sequence shown here is derived from an EMBL/GenBank/DDBJ whole genome shotgun (WGS) entry which is preliminary data.</text>
</comment>
<keyword evidence="3" id="KW-1185">Reference proteome</keyword>
<evidence type="ECO:0000313" key="2">
    <source>
        <dbReference type="EMBL" id="MCF7222568.1"/>
    </source>
</evidence>
<protein>
    <submittedName>
        <fullName evidence="2">PepSY domain-containing protein</fullName>
    </submittedName>
</protein>
<gene>
    <name evidence="2" type="ORF">L3V18_12355</name>
</gene>
<reference evidence="3" key="2">
    <citation type="submission" date="2022-01" db="EMBL/GenBank/DDBJ databases">
        <title>Lysobacter chinensis sp. nov., a bacterium isolated from cow dung compost.</title>
        <authorList>
            <person name="Zhou L.Y."/>
        </authorList>
    </citation>
    <scope>NUCLEOTIDE SEQUENCE [LARGE SCALE GENOMIC DNA]</scope>
    <source>
        <strain evidence="3">TLK-CK17</strain>
    </source>
</reference>
<reference evidence="2 3" key="1">
    <citation type="submission" date="2022-01" db="EMBL/GenBank/DDBJ databases">
        <title>Lysobacter chinensis sp. nov., a bacterium isolated from cow dung compost.</title>
        <authorList>
            <person name="Liu Y."/>
        </authorList>
    </citation>
    <scope>NUCLEOTIDE SEQUENCE [LARGE SCALE GENOMIC DNA]</scope>
    <source>
        <strain evidence="2 3">TLK-CK17</strain>
    </source>
</reference>
<feature type="transmembrane region" description="Helical" evidence="1">
    <location>
        <begin position="330"/>
        <end position="350"/>
    </location>
</feature>
<dbReference type="PANTHER" id="PTHR34219:SF3">
    <property type="entry name" value="BLL7967 PROTEIN"/>
    <property type="match status" value="1"/>
</dbReference>
<dbReference type="Proteomes" id="UP001430796">
    <property type="component" value="Unassembled WGS sequence"/>
</dbReference>
<dbReference type="InterPro" id="IPR005625">
    <property type="entry name" value="PepSY-ass_TM"/>
</dbReference>
<feature type="transmembrane region" description="Helical" evidence="1">
    <location>
        <begin position="21"/>
        <end position="47"/>
    </location>
</feature>
<reference evidence="2 3" key="3">
    <citation type="submission" date="2022-01" db="EMBL/GenBank/DDBJ databases">
        <authorList>
            <person name="Zhou L.Y."/>
        </authorList>
    </citation>
    <scope>NUCLEOTIDE SEQUENCE [LARGE SCALE GENOMIC DNA]</scope>
    <source>
        <strain evidence="2 3">TLK-CK17</strain>
    </source>
</reference>
<keyword evidence="1" id="KW-1133">Transmembrane helix</keyword>